<dbReference type="Proteomes" id="UP000258344">
    <property type="component" value="Segment"/>
</dbReference>
<dbReference type="EMBL" id="FR682616">
    <property type="protein sequence ID" value="CBW47032.1"/>
    <property type="molecule type" value="Genomic_DNA"/>
</dbReference>
<reference evidence="1 2" key="1">
    <citation type="journal article" date="2014" name="Front. Microbiol.">
        <title>Comparative genomics defines the core genome of the growing N4-like phage genus and identifies N4-like Roseophage specific genes.</title>
        <authorList>
            <person name="Chan J.Z."/>
            <person name="Millard A.D."/>
            <person name="Mann N.H."/>
            <person name="Schafer H."/>
        </authorList>
    </citation>
    <scope>NUCLEOTIDE SEQUENCE [LARGE SCALE GENOMIC DNA]</scope>
</reference>
<evidence type="ECO:0000313" key="2">
    <source>
        <dbReference type="Proteomes" id="UP000258344"/>
    </source>
</evidence>
<proteinExistence type="predicted"/>
<evidence type="ECO:0000313" key="1">
    <source>
        <dbReference type="EMBL" id="CBW47032.1"/>
    </source>
</evidence>
<name>E3PZ81_9CAUD</name>
<sequence>MKPSAERQGVFYFWRNKMPLQRQPTEAEMGEILRFMDIMSIYITDDYQVEMKNYNSAECKSIVKLFKALTGRDLDIIS</sequence>
<organism evidence="1 2">
    <name type="scientific">Roseovarius sp. 217 phage 1</name>
    <dbReference type="NCBI Taxonomy" id="874471"/>
    <lineage>
        <taxon>Viruses</taxon>
        <taxon>Duplodnaviria</taxon>
        <taxon>Heunggongvirae</taxon>
        <taxon>Uroviricota</taxon>
        <taxon>Caudoviricetes</taxon>
        <taxon>Schitoviridae</taxon>
        <taxon>Rhodovirinae</taxon>
        <taxon>Plymouthvirus</taxon>
        <taxon>Roseovarius Plymouth podovirus 1</taxon>
    </lineage>
</organism>
<accession>E3PZ81</accession>
<protein>
    <submittedName>
        <fullName evidence="1">Uncharacterized protein</fullName>
    </submittedName>
</protein>